<sequence length="79" mass="9262">MADTFSLSLAQVWAAVDYIDEHRDDLMEVHRRIEERNARGHSSEIREKLETGHFRHKAWMNRRQAEADEHDGAGHFAGY</sequence>
<comment type="caution">
    <text evidence="1">The sequence shown here is derived from an EMBL/GenBank/DDBJ whole genome shotgun (WGS) entry which is preliminary data.</text>
</comment>
<evidence type="ECO:0000313" key="1">
    <source>
        <dbReference type="EMBL" id="ETX01193.1"/>
    </source>
</evidence>
<reference evidence="1 2" key="1">
    <citation type="journal article" date="2014" name="Nature">
        <title>An environmental bacterial taxon with a large and distinct metabolic repertoire.</title>
        <authorList>
            <person name="Wilson M.C."/>
            <person name="Mori T."/>
            <person name="Ruckert C."/>
            <person name="Uria A.R."/>
            <person name="Helf M.J."/>
            <person name="Takada K."/>
            <person name="Gernert C."/>
            <person name="Steffens U.A."/>
            <person name="Heycke N."/>
            <person name="Schmitt S."/>
            <person name="Rinke C."/>
            <person name="Helfrich E.J."/>
            <person name="Brachmann A.O."/>
            <person name="Gurgui C."/>
            <person name="Wakimoto T."/>
            <person name="Kracht M."/>
            <person name="Crusemann M."/>
            <person name="Hentschel U."/>
            <person name="Abe I."/>
            <person name="Matsunaga S."/>
            <person name="Kalinowski J."/>
            <person name="Takeyama H."/>
            <person name="Piel J."/>
        </authorList>
    </citation>
    <scope>NUCLEOTIDE SEQUENCE [LARGE SCALE GENOMIC DNA]</scope>
    <source>
        <strain evidence="2">TSY2</strain>
    </source>
</reference>
<accession>W4LT89</accession>
<dbReference type="EMBL" id="AZHX01001648">
    <property type="protein sequence ID" value="ETX01193.1"/>
    <property type="molecule type" value="Genomic_DNA"/>
</dbReference>
<gene>
    <name evidence="1" type="ORF">ETSY2_37700</name>
</gene>
<protein>
    <submittedName>
        <fullName evidence="1">Uncharacterized protein</fullName>
    </submittedName>
</protein>
<dbReference type="Proteomes" id="UP000019140">
    <property type="component" value="Unassembled WGS sequence"/>
</dbReference>
<dbReference type="AlphaFoldDB" id="W4LT89"/>
<organism evidence="1 2">
    <name type="scientific">Candidatus Entotheonella gemina</name>
    <dbReference type="NCBI Taxonomy" id="1429439"/>
    <lineage>
        <taxon>Bacteria</taxon>
        <taxon>Pseudomonadati</taxon>
        <taxon>Nitrospinota/Tectimicrobiota group</taxon>
        <taxon>Candidatus Tectimicrobiota</taxon>
        <taxon>Candidatus Entotheonellia</taxon>
        <taxon>Candidatus Entotheonellales</taxon>
        <taxon>Candidatus Entotheonellaceae</taxon>
        <taxon>Candidatus Entotheonella</taxon>
    </lineage>
</organism>
<evidence type="ECO:0000313" key="2">
    <source>
        <dbReference type="Proteomes" id="UP000019140"/>
    </source>
</evidence>
<dbReference type="HOGENOM" id="CLU_2599482_0_0_7"/>
<name>W4LT89_9BACT</name>
<keyword evidence="2" id="KW-1185">Reference proteome</keyword>
<proteinExistence type="predicted"/>